<dbReference type="SUPFAM" id="SSF57756">
    <property type="entry name" value="Retrovirus zinc finger-like domains"/>
    <property type="match status" value="1"/>
</dbReference>
<feature type="region of interest" description="Disordered" evidence="2">
    <location>
        <begin position="493"/>
        <end position="539"/>
    </location>
</feature>
<feature type="compositionally biased region" description="Pro residues" evidence="2">
    <location>
        <begin position="716"/>
        <end position="728"/>
    </location>
</feature>
<keyword evidence="1" id="KW-0479">Metal-binding</keyword>
<proteinExistence type="predicted"/>
<feature type="region of interest" description="Disordered" evidence="2">
    <location>
        <begin position="153"/>
        <end position="210"/>
    </location>
</feature>
<evidence type="ECO:0000256" key="2">
    <source>
        <dbReference type="SAM" id="MobiDB-lite"/>
    </source>
</evidence>
<evidence type="ECO:0000259" key="3">
    <source>
        <dbReference type="PROSITE" id="PS50158"/>
    </source>
</evidence>
<feature type="region of interest" description="Disordered" evidence="2">
    <location>
        <begin position="50"/>
        <end position="82"/>
    </location>
</feature>
<evidence type="ECO:0000313" key="5">
    <source>
        <dbReference type="Proteomes" id="UP000623129"/>
    </source>
</evidence>
<protein>
    <recommendedName>
        <fullName evidence="3">CCHC-type domain-containing protein</fullName>
    </recommendedName>
</protein>
<evidence type="ECO:0000313" key="4">
    <source>
        <dbReference type="EMBL" id="KAF3321452.1"/>
    </source>
</evidence>
<feature type="domain" description="CCHC-type" evidence="3">
    <location>
        <begin position="143"/>
        <end position="157"/>
    </location>
</feature>
<dbReference type="SMART" id="SM00343">
    <property type="entry name" value="ZnF_C2HC"/>
    <property type="match status" value="2"/>
</dbReference>
<keyword evidence="5" id="KW-1185">Reference proteome</keyword>
<dbReference type="OrthoDB" id="694475at2759"/>
<dbReference type="InterPro" id="IPR036875">
    <property type="entry name" value="Znf_CCHC_sf"/>
</dbReference>
<gene>
    <name evidence="4" type="ORF">FCM35_KLT14705</name>
</gene>
<dbReference type="Proteomes" id="UP000623129">
    <property type="component" value="Unassembled WGS sequence"/>
</dbReference>
<comment type="caution">
    <text evidence="4">The sequence shown here is derived from an EMBL/GenBank/DDBJ whole genome shotgun (WGS) entry which is preliminary data.</text>
</comment>
<name>A0A833QM87_9POAL</name>
<sequence>MSDFLATRLATQQAIRLAARKRTELAIARRQAEIATFRKESYAAALTRALKAEEERERVPPTERAPINEVPTPPQREPATNQDQTLLEDTDGWTVVRKKRLHRAKPQLTTPLSKCKEELLAQGRCFRCLQKGHRRFECSGIVKCLKCARPGHTASRCDMRSTPPRGPQPNVIQPTPAANRGQTRQGIQLTGEGHNETTTQTPTVHPPKERPINWQQETRFILCTPSKDRLNNQPTMDVLANWETMQMTDPAYVQGLIDNRGMDARVFLPTTDSPNDEFLERAAIVLTGPNHNSDQLINQLTTKLAHHFHRHPRHFKVRRLPPLMGDLIAIFPNRDMMKQAEQVGMFHLGPGIQVQLAACRKEDGMTHDPTTHKARIRIHDLPLRFWHRDAISQLVCGFGQLERIAPYFTNGKYNELRVLVGCYHPMKIPPYVTATADPRSVTVQLELEGWLHNDALRTDIPFTGGEGMDQNRLGPVQDEADYWENQWRNSLRGGRAHSFDSRQSSGPVTRFNRQDRPAGTEQQISSSLERTNNLTTGDHMGSPTVILKFGEQNKYSQYEVQLKYNQSQQEFWVYGSRINEGVRDMLLIKCAPNTNPTMYYATGVQADRLAAMHMEMMVQETQLPRATDMAGQARPQQTLHIEATPIATTDKPDNAKATPTEICVTGEESGPNSEKPNEEDDLPPGFFGIANRPNSEKPNEEISYSGPTNEETAADGPPPGFPGPPRFSPSPKRRSRRLEEKYSGVYVSPEERARMVTKPGYTAIPNRKPKKKPAMCQAQLEYFKQYGPLSQSQAELIIMAAGVELQGDLLEKINEMTVA</sequence>
<keyword evidence="1" id="KW-0863">Zinc-finger</keyword>
<evidence type="ECO:0000256" key="1">
    <source>
        <dbReference type="PROSITE-ProRule" id="PRU00047"/>
    </source>
</evidence>
<accession>A0A833QM87</accession>
<keyword evidence="1" id="KW-0862">Zinc</keyword>
<feature type="region of interest" description="Disordered" evidence="2">
    <location>
        <begin position="663"/>
        <end position="741"/>
    </location>
</feature>
<dbReference type="PROSITE" id="PS50158">
    <property type="entry name" value="ZF_CCHC"/>
    <property type="match status" value="1"/>
</dbReference>
<reference evidence="4" key="1">
    <citation type="submission" date="2020-01" db="EMBL/GenBank/DDBJ databases">
        <title>Genome sequence of Kobresia littledalei, the first chromosome-level genome in the family Cyperaceae.</title>
        <authorList>
            <person name="Qu G."/>
        </authorList>
    </citation>
    <scope>NUCLEOTIDE SEQUENCE</scope>
    <source>
        <strain evidence="4">C.B.Clarke</strain>
        <tissue evidence="4">Leaf</tissue>
    </source>
</reference>
<dbReference type="AlphaFoldDB" id="A0A833QM87"/>
<feature type="compositionally biased region" description="Polar residues" evidence="2">
    <location>
        <begin position="520"/>
        <end position="536"/>
    </location>
</feature>
<dbReference type="GO" id="GO:0003676">
    <property type="term" value="F:nucleic acid binding"/>
    <property type="evidence" value="ECO:0007669"/>
    <property type="project" value="InterPro"/>
</dbReference>
<dbReference type="GO" id="GO:0008270">
    <property type="term" value="F:zinc ion binding"/>
    <property type="evidence" value="ECO:0007669"/>
    <property type="project" value="UniProtKB-KW"/>
</dbReference>
<dbReference type="InterPro" id="IPR001878">
    <property type="entry name" value="Znf_CCHC"/>
</dbReference>
<feature type="compositionally biased region" description="Basic and acidic residues" evidence="2">
    <location>
        <begin position="50"/>
        <end position="61"/>
    </location>
</feature>
<organism evidence="4 5">
    <name type="scientific">Carex littledalei</name>
    <dbReference type="NCBI Taxonomy" id="544730"/>
    <lineage>
        <taxon>Eukaryota</taxon>
        <taxon>Viridiplantae</taxon>
        <taxon>Streptophyta</taxon>
        <taxon>Embryophyta</taxon>
        <taxon>Tracheophyta</taxon>
        <taxon>Spermatophyta</taxon>
        <taxon>Magnoliopsida</taxon>
        <taxon>Liliopsida</taxon>
        <taxon>Poales</taxon>
        <taxon>Cyperaceae</taxon>
        <taxon>Cyperoideae</taxon>
        <taxon>Cariceae</taxon>
        <taxon>Carex</taxon>
        <taxon>Carex subgen. Euthyceras</taxon>
    </lineage>
</organism>
<dbReference type="EMBL" id="SWLB01000027">
    <property type="protein sequence ID" value="KAF3321452.1"/>
    <property type="molecule type" value="Genomic_DNA"/>
</dbReference>
<dbReference type="Gene3D" id="4.10.60.10">
    <property type="entry name" value="Zinc finger, CCHC-type"/>
    <property type="match status" value="1"/>
</dbReference>